<comment type="caution">
    <text evidence="2">The sequence shown here is derived from an EMBL/GenBank/DDBJ whole genome shotgun (WGS) entry which is preliminary data.</text>
</comment>
<dbReference type="AlphaFoldDB" id="A0A1G2F6W1"/>
<feature type="domain" description="Transglycosylase SLT" evidence="1">
    <location>
        <begin position="252"/>
        <end position="355"/>
    </location>
</feature>
<proteinExistence type="predicted"/>
<reference evidence="2 3" key="1">
    <citation type="journal article" date="2016" name="Nat. Commun.">
        <title>Thousands of microbial genomes shed light on interconnected biogeochemical processes in an aquifer system.</title>
        <authorList>
            <person name="Anantharaman K."/>
            <person name="Brown C.T."/>
            <person name="Hug L.A."/>
            <person name="Sharon I."/>
            <person name="Castelle C.J."/>
            <person name="Probst A.J."/>
            <person name="Thomas B.C."/>
            <person name="Singh A."/>
            <person name="Wilkins M.J."/>
            <person name="Karaoz U."/>
            <person name="Brodie E.L."/>
            <person name="Williams K.H."/>
            <person name="Hubbard S.S."/>
            <person name="Banfield J.F."/>
        </authorList>
    </citation>
    <scope>NUCLEOTIDE SEQUENCE [LARGE SCALE GENOMIC DNA]</scope>
</reference>
<accession>A0A1G2F6W1</accession>
<dbReference type="STRING" id="1801992.A2Y98_01905"/>
<name>A0A1G2F6W1_9BACT</name>
<gene>
    <name evidence="2" type="ORF">A2Y98_01905</name>
</gene>
<dbReference type="Pfam" id="PF01464">
    <property type="entry name" value="SLT"/>
    <property type="match status" value="1"/>
</dbReference>
<evidence type="ECO:0000313" key="3">
    <source>
        <dbReference type="Proteomes" id="UP000179099"/>
    </source>
</evidence>
<protein>
    <recommendedName>
        <fullName evidence="1">Transglycosylase SLT domain-containing protein</fullName>
    </recommendedName>
</protein>
<evidence type="ECO:0000313" key="2">
    <source>
        <dbReference type="EMBL" id="OGZ33667.1"/>
    </source>
</evidence>
<organism evidence="2 3">
    <name type="scientific">Candidatus Portnoybacteria bacterium RBG_19FT_COMBO_36_7</name>
    <dbReference type="NCBI Taxonomy" id="1801992"/>
    <lineage>
        <taxon>Bacteria</taxon>
        <taxon>Candidatus Portnoyibacteriota</taxon>
    </lineage>
</organism>
<dbReference type="Proteomes" id="UP000179099">
    <property type="component" value="Unassembled WGS sequence"/>
</dbReference>
<dbReference type="InterPro" id="IPR023346">
    <property type="entry name" value="Lysozyme-like_dom_sf"/>
</dbReference>
<dbReference type="InterPro" id="IPR008258">
    <property type="entry name" value="Transglycosylase_SLT_dom_1"/>
</dbReference>
<sequence length="381" mass="42830">MKTTIWVVFMVVLAGAVFCFANLKTSKTEVVQKPLESPAIQPTTKVCQPEPTAEKKSDILSDIRKARRMLEKKDSGYQIQEKKKKGNWTVKDFRVLLAVRHADGQIKIVSVDPKTKQTDQSGYIVDWNKQNGVNTCFSVIHPKNCAVLAIKRVVKDDKEAFKEVIYTPYSPTIDCGELRNAGLSYLKKTIKTANAQLRNVKSQTNPDLSVNQTSSEKMALVLAVIEHIDPDRLEQGESIESLTNEVLVILGANQPSAFNYAVSKAKARGLFQFIPGTYARIRNQYPEANLHKDFANGMCNHINAAKAAFLLFDSDLNYLNQNVLLQKDKIGTYLASAYNCGARRTAKEVKSHKKLWEHKLPMETRLYLKKFSAVWNSFIGA</sequence>
<dbReference type="EMBL" id="MHMW01000028">
    <property type="protein sequence ID" value="OGZ33667.1"/>
    <property type="molecule type" value="Genomic_DNA"/>
</dbReference>
<dbReference type="Gene3D" id="1.10.530.10">
    <property type="match status" value="1"/>
</dbReference>
<evidence type="ECO:0000259" key="1">
    <source>
        <dbReference type="Pfam" id="PF01464"/>
    </source>
</evidence>
<dbReference type="SUPFAM" id="SSF53955">
    <property type="entry name" value="Lysozyme-like"/>
    <property type="match status" value="1"/>
</dbReference>